<keyword evidence="6" id="KW-1185">Reference proteome</keyword>
<protein>
    <submittedName>
        <fullName evidence="5">ABC transporter substrate-binding protein</fullName>
    </submittedName>
</protein>
<comment type="subcellular location">
    <subcellularLocation>
        <location evidence="1">Periplasm</location>
    </subcellularLocation>
</comment>
<name>A0ABY6M0H9_9FLAO</name>
<keyword evidence="3" id="KW-0732">Signal</keyword>
<evidence type="ECO:0000256" key="1">
    <source>
        <dbReference type="ARBA" id="ARBA00004418"/>
    </source>
</evidence>
<evidence type="ECO:0000259" key="4">
    <source>
        <dbReference type="Pfam" id="PF22384"/>
    </source>
</evidence>
<dbReference type="InterPro" id="IPR054364">
    <property type="entry name" value="Ca3427-like_PBP2"/>
</dbReference>
<proteinExistence type="inferred from homology"/>
<dbReference type="PANTHER" id="PTHR30024:SF47">
    <property type="entry name" value="TAURINE-BINDING PERIPLASMIC PROTEIN"/>
    <property type="match status" value="1"/>
</dbReference>
<comment type="similarity">
    <text evidence="2">Belongs to the bacterial solute-binding protein SsuA/TauA family.</text>
</comment>
<gene>
    <name evidence="5" type="ORF">K5I29_03915</name>
</gene>
<reference evidence="5" key="1">
    <citation type="submission" date="2021-08" db="EMBL/GenBank/DDBJ databases">
        <title>Flavobacterium sp. strain CC-SYL302.</title>
        <authorList>
            <person name="Lin S.-Y."/>
            <person name="Lee T.-H."/>
            <person name="Young C.-C."/>
        </authorList>
    </citation>
    <scope>NUCLEOTIDE SEQUENCE</scope>
    <source>
        <strain evidence="5">CC-SYL302</strain>
    </source>
</reference>
<dbReference type="CDD" id="cd13637">
    <property type="entry name" value="PBP2_Ca3427_like"/>
    <property type="match status" value="1"/>
</dbReference>
<feature type="domain" description="Ca3427-like PBP 2" evidence="4">
    <location>
        <begin position="102"/>
        <end position="179"/>
    </location>
</feature>
<evidence type="ECO:0000256" key="2">
    <source>
        <dbReference type="ARBA" id="ARBA00010742"/>
    </source>
</evidence>
<dbReference type="PANTHER" id="PTHR30024">
    <property type="entry name" value="ALIPHATIC SULFONATES-BINDING PROTEIN-RELATED"/>
    <property type="match status" value="1"/>
</dbReference>
<accession>A0ABY6M0H9</accession>
<dbReference type="RefSeq" id="WP_264434539.1">
    <property type="nucleotide sequence ID" value="NZ_CP081495.1"/>
</dbReference>
<dbReference type="EMBL" id="CP081495">
    <property type="protein sequence ID" value="UYW02059.1"/>
    <property type="molecule type" value="Genomic_DNA"/>
</dbReference>
<evidence type="ECO:0000256" key="3">
    <source>
        <dbReference type="ARBA" id="ARBA00022729"/>
    </source>
</evidence>
<organism evidence="5 6">
    <name type="scientific">Flavobacterium agricola</name>
    <dbReference type="NCBI Taxonomy" id="2870839"/>
    <lineage>
        <taxon>Bacteria</taxon>
        <taxon>Pseudomonadati</taxon>
        <taxon>Bacteroidota</taxon>
        <taxon>Flavobacteriia</taxon>
        <taxon>Flavobacteriales</taxon>
        <taxon>Flavobacteriaceae</taxon>
        <taxon>Flavobacterium</taxon>
    </lineage>
</organism>
<sequence>MKTVKIVGVPEHFNLPWHLCIENDEFGEFGIDLQWTDVPEGTGKMCDMLANNETDFAIILTEGIIKNIATTNSSYIVQTYVKSPLLWGIHADYNAPYQSIADLEGKTAAISRFGSGSHLMSVVNANLQNWDINQLNFEVVNTIDNAVVALQNKTADYFMWERFMTKPMVDAKVFKKIGECPTPWPSFVVAVRKQFYDESTAVVEQILEIINNTTCEFKIIPSIDKTLASRYNLEVKDVQEWLSLTQWSQKKFDQKSFNLVVNQLSDLNLIQHKPSYQEFVK</sequence>
<dbReference type="Pfam" id="PF22384">
    <property type="entry name" value="PBP2_Ca3427_like"/>
    <property type="match status" value="1"/>
</dbReference>
<dbReference type="SUPFAM" id="SSF53850">
    <property type="entry name" value="Periplasmic binding protein-like II"/>
    <property type="match status" value="1"/>
</dbReference>
<dbReference type="Proteomes" id="UP001163328">
    <property type="component" value="Chromosome"/>
</dbReference>
<evidence type="ECO:0000313" key="6">
    <source>
        <dbReference type="Proteomes" id="UP001163328"/>
    </source>
</evidence>
<dbReference type="Gene3D" id="3.40.190.10">
    <property type="entry name" value="Periplasmic binding protein-like II"/>
    <property type="match status" value="2"/>
</dbReference>
<evidence type="ECO:0000313" key="5">
    <source>
        <dbReference type="EMBL" id="UYW02059.1"/>
    </source>
</evidence>